<reference evidence="5" key="1">
    <citation type="submission" date="2017-04" db="EMBL/GenBank/DDBJ databases">
        <title>Population genomics of picophytoplankton unveils novel chromosome hypervariability.</title>
        <authorList>
            <consortium name="DOE Joint Genome Institute"/>
            <person name="Blanc-Mathieu R."/>
            <person name="Krasovec M."/>
            <person name="Hebrard M."/>
            <person name="Yau S."/>
            <person name="Desgranges E."/>
            <person name="Martin J."/>
            <person name="Schackwitz W."/>
            <person name="Kuo A."/>
            <person name="Salin G."/>
            <person name="Donnadieu C."/>
            <person name="Desdevises Y."/>
            <person name="Sanchez-Ferandin S."/>
            <person name="Moreau H."/>
            <person name="Rivals E."/>
            <person name="Grigoriev I.V."/>
            <person name="Grimsley N."/>
            <person name="Eyre-Walker A."/>
            <person name="Piganeau G."/>
        </authorList>
    </citation>
    <scope>NUCLEOTIDE SEQUENCE [LARGE SCALE GENOMIC DNA]</scope>
    <source>
        <strain evidence="5">RCC 1115</strain>
    </source>
</reference>
<dbReference type="Pfam" id="PF04931">
    <property type="entry name" value="DNA_pol_phi"/>
    <property type="match status" value="2"/>
</dbReference>
<evidence type="ECO:0000256" key="4">
    <source>
        <dbReference type="SAM" id="MobiDB-lite"/>
    </source>
</evidence>
<sequence>MVDAREVRSEVLAHFWTLASDDGARRMAACEALMGDLRARGGGGDEDDGETVNDGDGADVRAYALRRLTRGLSSGRAGARRGFALALSELASEETRGTTPAAALRAMDENEPAITKSTKGDEVRDILLGRLFGAVAIAMALGERKDLEREERARVGAEIARRARALAKEKVYLAEPAALCVLELKKSIGDDLFVAVAKEASEDLSEWLNGDGAESLWLACELHDVLPAKMRENVAWFPGSKSKGKLNWSDVCTRAHLGKISNALLEAAHAHPRMHEAWSMMLREAPAAGGTVALWEVVCEEGLFATGSHQRRFLGFRVFDALLASATAQEIPALFSTNFIKCLLNNLNAPDNYLHECAIDCLARIVTYASDKNNASDKKIAVIAALQREGPTRFDRVTKTNAVQELVNSLDNKDAVHYLESMYAIVTTAPEQDPDVVGTEEELASALASGTGQKRRLWALEQMTGLIPMLPNDKVLELMQFMLFHAYYKTSDKTKKGKSSVPKMILESPLEEPVGSVRVACATRFLAMINANIRAQRAATNKDADTTGDTIDLLSSATSFCRSLETEQRVVMCDAIPKDCMEVRNELFKALDLCEESDDELAKKVMPLICVLSVLQVSDWREFTPAMQDLPRCVTELVSPKKKSKSKKKDEEEPEAIDVLTDILLSLLAQPSALLRDVVEHTFKAISGKVSKAGVEDMLRIIAGPEAGMDDAAMFRIDKLLAEAFKSRQQDLMRKKNLKRATRDFKFRVISLFEIYAKTQPGSAYLPSAIVTLLDAMRESLGKQDPQSTQLAERISSLIVKHISHARDLPEGDDEDVAAAAIESKLKSVIVSANRGATDAQVFNKASGAAASYLLRVLEAVSQREKGGKAPEPGHEVASDHAIECYRDALKMFKSKKSRLKTGFFSQTFTRHPALAAALLPELFGLAALDADKPSARGEFLRLEALKLINPVIQSGKKRYPGLAKMVAKSMKMISTSLASAIGATYKNKNTRADACQQIVICIESIDRLLGDASITSVINVDGIVAAVAEQMAHPPAMPQKAQKAFARLCALLSCSVPDVEMRETADVEDASASEDEAPPKKEKKSKKRASTDDGDEKSSKSKKKKRSEMK</sequence>
<evidence type="ECO:0000256" key="1">
    <source>
        <dbReference type="ARBA" id="ARBA00004123"/>
    </source>
</evidence>
<dbReference type="eggNOG" id="KOG1926">
    <property type="taxonomic scope" value="Eukaryota"/>
</dbReference>
<dbReference type="Proteomes" id="UP000195557">
    <property type="component" value="Unassembled WGS sequence"/>
</dbReference>
<proteinExistence type="inferred from homology"/>
<gene>
    <name evidence="5" type="ORF">BE221DRAFT_216384</name>
</gene>
<dbReference type="GO" id="GO:0005730">
    <property type="term" value="C:nucleolus"/>
    <property type="evidence" value="ECO:0007669"/>
    <property type="project" value="InterPro"/>
</dbReference>
<comment type="similarity">
    <text evidence="2">Belongs to the MYBBP1A family.</text>
</comment>
<feature type="region of interest" description="Disordered" evidence="4">
    <location>
        <begin position="1064"/>
        <end position="1111"/>
    </location>
</feature>
<keyword evidence="3" id="KW-0539">Nucleus</keyword>
<dbReference type="GO" id="GO:0006355">
    <property type="term" value="P:regulation of DNA-templated transcription"/>
    <property type="evidence" value="ECO:0007669"/>
    <property type="project" value="InterPro"/>
</dbReference>
<accession>A0A1Y5IJ47</accession>
<evidence type="ECO:0000256" key="2">
    <source>
        <dbReference type="ARBA" id="ARBA00006809"/>
    </source>
</evidence>
<dbReference type="InterPro" id="IPR007015">
    <property type="entry name" value="DNA_pol_V/MYBBP1A"/>
</dbReference>
<dbReference type="PANTHER" id="PTHR13213">
    <property type="entry name" value="MYB-BINDING PROTEIN 1A FAMILY MEMBER"/>
    <property type="match status" value="1"/>
</dbReference>
<feature type="compositionally biased region" description="Basic residues" evidence="4">
    <location>
        <begin position="1101"/>
        <end position="1111"/>
    </location>
</feature>
<evidence type="ECO:0000256" key="3">
    <source>
        <dbReference type="ARBA" id="ARBA00023242"/>
    </source>
</evidence>
<comment type="subcellular location">
    <subcellularLocation>
        <location evidence="1">Nucleus</location>
    </subcellularLocation>
</comment>
<name>A0A1Y5IJ47_OSTTA</name>
<dbReference type="InterPro" id="IPR016024">
    <property type="entry name" value="ARM-type_fold"/>
</dbReference>
<organism evidence="5">
    <name type="scientific">Ostreococcus tauri</name>
    <name type="common">Marine green alga</name>
    <dbReference type="NCBI Taxonomy" id="70448"/>
    <lineage>
        <taxon>Eukaryota</taxon>
        <taxon>Viridiplantae</taxon>
        <taxon>Chlorophyta</taxon>
        <taxon>Mamiellophyceae</taxon>
        <taxon>Mamiellales</taxon>
        <taxon>Bathycoccaceae</taxon>
        <taxon>Ostreococcus</taxon>
    </lineage>
</organism>
<dbReference type="SUPFAM" id="SSF48371">
    <property type="entry name" value="ARM repeat"/>
    <property type="match status" value="1"/>
</dbReference>
<dbReference type="AlphaFoldDB" id="A0A1Y5IJ47"/>
<dbReference type="PANTHER" id="PTHR13213:SF2">
    <property type="entry name" value="MYB-BINDING PROTEIN 1A"/>
    <property type="match status" value="1"/>
</dbReference>
<protein>
    <submittedName>
        <fullName evidence="5">DNA polymerase phi-domain-containing protein</fullName>
    </submittedName>
</protein>
<evidence type="ECO:0000313" key="5">
    <source>
        <dbReference type="EMBL" id="OUS49590.1"/>
    </source>
</evidence>
<dbReference type="EMBL" id="KZ155771">
    <property type="protein sequence ID" value="OUS49590.1"/>
    <property type="molecule type" value="Genomic_DNA"/>
</dbReference>
<feature type="compositionally biased region" description="Acidic residues" evidence="4">
    <location>
        <begin position="1067"/>
        <end position="1077"/>
    </location>
</feature>
<dbReference type="GO" id="GO:0003677">
    <property type="term" value="F:DNA binding"/>
    <property type="evidence" value="ECO:0007669"/>
    <property type="project" value="InterPro"/>
</dbReference>